<protein>
    <submittedName>
        <fullName evidence="1">Uncharacterized protein</fullName>
    </submittedName>
</protein>
<name>A0A7W8XCD5_9HYPH</name>
<evidence type="ECO:0000313" key="1">
    <source>
        <dbReference type="EMBL" id="MBB5539657.1"/>
    </source>
</evidence>
<dbReference type="EMBL" id="JACHBK010000023">
    <property type="protein sequence ID" value="MBB5539657.1"/>
    <property type="molecule type" value="Genomic_DNA"/>
</dbReference>
<dbReference type="AlphaFoldDB" id="A0A7W8XCD5"/>
<accession>A0A7W8XCD5</accession>
<reference evidence="1 2" key="1">
    <citation type="submission" date="2020-08" db="EMBL/GenBank/DDBJ databases">
        <title>Genomic Encyclopedia of Type Strains, Phase IV (KMG-V): Genome sequencing to study the core and pangenomes of soil and plant-associated prokaryotes.</title>
        <authorList>
            <person name="Whitman W."/>
        </authorList>
    </citation>
    <scope>NUCLEOTIDE SEQUENCE [LARGE SCALE GENOMIC DNA]</scope>
    <source>
        <strain evidence="1 2">SEMIA 4084</strain>
    </source>
</reference>
<evidence type="ECO:0000313" key="2">
    <source>
        <dbReference type="Proteomes" id="UP000585507"/>
    </source>
</evidence>
<dbReference type="Proteomes" id="UP000585507">
    <property type="component" value="Unassembled WGS sequence"/>
</dbReference>
<comment type="caution">
    <text evidence="1">The sequence shown here is derived from an EMBL/GenBank/DDBJ whole genome shotgun (WGS) entry which is preliminary data.</text>
</comment>
<organism evidence="1 2">
    <name type="scientific">Rhizobium giardinii</name>
    <dbReference type="NCBI Taxonomy" id="56731"/>
    <lineage>
        <taxon>Bacteria</taxon>
        <taxon>Pseudomonadati</taxon>
        <taxon>Pseudomonadota</taxon>
        <taxon>Alphaproteobacteria</taxon>
        <taxon>Hyphomicrobiales</taxon>
        <taxon>Rhizobiaceae</taxon>
        <taxon>Rhizobium/Agrobacterium group</taxon>
        <taxon>Rhizobium</taxon>
    </lineage>
</organism>
<sequence length="39" mass="4516">MEHIIRIGMDTLRIPMMPDGYSNVKPDIRSNFMPDTIPI</sequence>
<gene>
    <name evidence="1" type="ORF">GGD55_006407</name>
</gene>
<proteinExistence type="predicted"/>
<keyword evidence="2" id="KW-1185">Reference proteome</keyword>